<dbReference type="RefSeq" id="WP_113894587.1">
    <property type="nucleotide sequence ID" value="NZ_JANJGA010000011.1"/>
</dbReference>
<feature type="transmembrane region" description="Helical" evidence="5">
    <location>
        <begin position="171"/>
        <end position="191"/>
    </location>
</feature>
<dbReference type="EMBL" id="PDKB01000011">
    <property type="protein sequence ID" value="RBQ28811.1"/>
    <property type="molecule type" value="Genomic_DNA"/>
</dbReference>
<dbReference type="PANTHER" id="PTHR11785">
    <property type="entry name" value="AMINO ACID TRANSPORTER"/>
    <property type="match status" value="1"/>
</dbReference>
<evidence type="ECO:0000313" key="7">
    <source>
        <dbReference type="Proteomes" id="UP000252669"/>
    </source>
</evidence>
<evidence type="ECO:0000256" key="3">
    <source>
        <dbReference type="ARBA" id="ARBA00022989"/>
    </source>
</evidence>
<keyword evidence="7" id="KW-1185">Reference proteome</keyword>
<dbReference type="Gene3D" id="1.20.1740.10">
    <property type="entry name" value="Amino acid/polyamine transporter I"/>
    <property type="match status" value="1"/>
</dbReference>
<keyword evidence="3 5" id="KW-1133">Transmembrane helix</keyword>
<feature type="transmembrane region" description="Helical" evidence="5">
    <location>
        <begin position="45"/>
        <end position="69"/>
    </location>
</feature>
<sequence length="450" mass="49709">MRTSENGNLKRDIGLMSATILVIANMVGTGVFTTSGFIITELNSYSLLMLCWFLGGLFALIGAFSYAELGAMFPKAGGEYAYLKESFGKLPAFVSGWISLVVGFSAPIAAASIAFATYLLGNQEKTWVSLELFGYEILSLNLISFIAILCVIIFSYIHYHSVKLGSNVQNFLTIFKIVFIFVLIVGGFTVGNGDFVRVTTTLLGDDFSISWTHFAISLIFISFAYSGWNAASYLGAEIKNPQKNLPLALLIGTIFVTILYMLLNFVYIYALSIDEMKGVLQVATQSSNPLFGYKIGSIISLAISFGLLSVVSAMIMAGPRVYYAMAEDGLFFQRFKRVCKKRNTPVHAIILQAIIAIIIILTATFESLLIYIGFTLSLASMLTVIGLIKLRVQKPQIPRPYKTLWYPYLPLIFIFANIGIIIFSFVSRPFISIIGLLTILIGVMIYYKIK</sequence>
<dbReference type="InterPro" id="IPR002293">
    <property type="entry name" value="AA/rel_permease1"/>
</dbReference>
<dbReference type="GO" id="GO:0016020">
    <property type="term" value="C:membrane"/>
    <property type="evidence" value="ECO:0007669"/>
    <property type="project" value="UniProtKB-SubCell"/>
</dbReference>
<keyword evidence="2 5" id="KW-0812">Transmembrane</keyword>
<protein>
    <submittedName>
        <fullName evidence="6">Amino acid permease</fullName>
    </submittedName>
</protein>
<dbReference type="PIRSF" id="PIRSF006060">
    <property type="entry name" value="AA_transporter"/>
    <property type="match status" value="1"/>
</dbReference>
<evidence type="ECO:0000256" key="1">
    <source>
        <dbReference type="ARBA" id="ARBA00004141"/>
    </source>
</evidence>
<evidence type="ECO:0000256" key="5">
    <source>
        <dbReference type="SAM" id="Phobius"/>
    </source>
</evidence>
<feature type="transmembrane region" description="Helical" evidence="5">
    <location>
        <begin position="211"/>
        <end position="235"/>
    </location>
</feature>
<dbReference type="AlphaFoldDB" id="A0A366MR94"/>
<evidence type="ECO:0000256" key="2">
    <source>
        <dbReference type="ARBA" id="ARBA00022692"/>
    </source>
</evidence>
<keyword evidence="4 5" id="KW-0472">Membrane</keyword>
<feature type="transmembrane region" description="Helical" evidence="5">
    <location>
        <begin position="247"/>
        <end position="270"/>
    </location>
</feature>
<dbReference type="OrthoDB" id="127638at2"/>
<gene>
    <name evidence="6" type="ORF">CRU91_07390</name>
</gene>
<dbReference type="Proteomes" id="UP000252669">
    <property type="component" value="Unassembled WGS sequence"/>
</dbReference>
<accession>A0A366MR94</accession>
<feature type="transmembrane region" description="Helical" evidence="5">
    <location>
        <begin position="90"/>
        <end position="118"/>
    </location>
</feature>
<proteinExistence type="predicted"/>
<feature type="transmembrane region" description="Helical" evidence="5">
    <location>
        <begin position="429"/>
        <end position="447"/>
    </location>
</feature>
<dbReference type="InterPro" id="IPR050598">
    <property type="entry name" value="AminoAcid_Transporter"/>
</dbReference>
<feature type="transmembrane region" description="Helical" evidence="5">
    <location>
        <begin position="404"/>
        <end position="423"/>
    </location>
</feature>
<feature type="transmembrane region" description="Helical" evidence="5">
    <location>
        <begin position="290"/>
        <end position="323"/>
    </location>
</feature>
<feature type="transmembrane region" description="Helical" evidence="5">
    <location>
        <begin position="369"/>
        <end position="392"/>
    </location>
</feature>
<name>A0A366MR94_9BACT</name>
<dbReference type="Pfam" id="PF13520">
    <property type="entry name" value="AA_permease_2"/>
    <property type="match status" value="1"/>
</dbReference>
<dbReference type="PANTHER" id="PTHR11785:SF512">
    <property type="entry name" value="SOBREMESA, ISOFORM B"/>
    <property type="match status" value="1"/>
</dbReference>
<dbReference type="GO" id="GO:0015179">
    <property type="term" value="F:L-amino acid transmembrane transporter activity"/>
    <property type="evidence" value="ECO:0007669"/>
    <property type="project" value="TreeGrafter"/>
</dbReference>
<organism evidence="6 7">
    <name type="scientific">Aliarcobacter vitoriensis</name>
    <dbReference type="NCBI Taxonomy" id="2011099"/>
    <lineage>
        <taxon>Bacteria</taxon>
        <taxon>Pseudomonadati</taxon>
        <taxon>Campylobacterota</taxon>
        <taxon>Epsilonproteobacteria</taxon>
        <taxon>Campylobacterales</taxon>
        <taxon>Arcobacteraceae</taxon>
        <taxon>Aliarcobacter</taxon>
    </lineage>
</organism>
<reference evidence="6 7" key="1">
    <citation type="submission" date="2017-10" db="EMBL/GenBank/DDBJ databases">
        <title>Genomics of the genus Arcobacter.</title>
        <authorList>
            <person name="Perez-Cataluna A."/>
            <person name="Figueras M.J."/>
        </authorList>
    </citation>
    <scope>NUCLEOTIDE SEQUENCE [LARGE SCALE GENOMIC DNA]</scope>
    <source>
        <strain evidence="6 7">CECT 9230</strain>
    </source>
</reference>
<evidence type="ECO:0000313" key="6">
    <source>
        <dbReference type="EMBL" id="RBQ28811.1"/>
    </source>
</evidence>
<feature type="transmembrane region" description="Helical" evidence="5">
    <location>
        <begin position="344"/>
        <end position="363"/>
    </location>
</feature>
<comment type="caution">
    <text evidence="6">The sequence shown here is derived from an EMBL/GenBank/DDBJ whole genome shotgun (WGS) entry which is preliminary data.</text>
</comment>
<evidence type="ECO:0000256" key="4">
    <source>
        <dbReference type="ARBA" id="ARBA00023136"/>
    </source>
</evidence>
<feature type="transmembrane region" description="Helical" evidence="5">
    <location>
        <begin position="138"/>
        <end position="159"/>
    </location>
</feature>
<comment type="subcellular location">
    <subcellularLocation>
        <location evidence="1">Membrane</location>
        <topology evidence="1">Multi-pass membrane protein</topology>
    </subcellularLocation>
</comment>
<feature type="transmembrane region" description="Helical" evidence="5">
    <location>
        <begin position="12"/>
        <end position="39"/>
    </location>
</feature>